<proteinExistence type="predicted"/>
<reference evidence="1" key="1">
    <citation type="journal article" date="2023" name="G3 (Bethesda)">
        <title>A reference genome for the long-term kleptoplast-retaining sea slug Elysia crispata morphotype clarki.</title>
        <authorList>
            <person name="Eastman K.E."/>
            <person name="Pendleton A.L."/>
            <person name="Shaikh M.A."/>
            <person name="Suttiyut T."/>
            <person name="Ogas R."/>
            <person name="Tomko P."/>
            <person name="Gavelis G."/>
            <person name="Widhalm J.R."/>
            <person name="Wisecaver J.H."/>
        </authorList>
    </citation>
    <scope>NUCLEOTIDE SEQUENCE</scope>
    <source>
        <strain evidence="1">ECLA1</strain>
    </source>
</reference>
<comment type="caution">
    <text evidence="1">The sequence shown here is derived from an EMBL/GenBank/DDBJ whole genome shotgun (WGS) entry which is preliminary data.</text>
</comment>
<sequence>MDRSILDQIEQTLRGDLLKTTPEPGDSKIVAEHGHSVRTRTGARMRHAVLLSRLSRSYSTAVANVHCKYGVIGRNFNAEPPDRGADLANSSLVSSSVPTTLWSELQRELDKLKGQIWLTRAWSHRQSRPPCGVNYREN</sequence>
<dbReference type="Proteomes" id="UP001283361">
    <property type="component" value="Unassembled WGS sequence"/>
</dbReference>
<protein>
    <submittedName>
        <fullName evidence="1">Uncharacterized protein</fullName>
    </submittedName>
</protein>
<accession>A0AAE0Z698</accession>
<dbReference type="AlphaFoldDB" id="A0AAE0Z698"/>
<keyword evidence="2" id="KW-1185">Reference proteome</keyword>
<organism evidence="1 2">
    <name type="scientific">Elysia crispata</name>
    <name type="common">lettuce slug</name>
    <dbReference type="NCBI Taxonomy" id="231223"/>
    <lineage>
        <taxon>Eukaryota</taxon>
        <taxon>Metazoa</taxon>
        <taxon>Spiralia</taxon>
        <taxon>Lophotrochozoa</taxon>
        <taxon>Mollusca</taxon>
        <taxon>Gastropoda</taxon>
        <taxon>Heterobranchia</taxon>
        <taxon>Euthyneura</taxon>
        <taxon>Panpulmonata</taxon>
        <taxon>Sacoglossa</taxon>
        <taxon>Placobranchoidea</taxon>
        <taxon>Plakobranchidae</taxon>
        <taxon>Elysia</taxon>
    </lineage>
</organism>
<evidence type="ECO:0000313" key="1">
    <source>
        <dbReference type="EMBL" id="KAK3762717.1"/>
    </source>
</evidence>
<name>A0AAE0Z698_9GAST</name>
<dbReference type="EMBL" id="JAWDGP010004660">
    <property type="protein sequence ID" value="KAK3762717.1"/>
    <property type="molecule type" value="Genomic_DNA"/>
</dbReference>
<evidence type="ECO:0000313" key="2">
    <source>
        <dbReference type="Proteomes" id="UP001283361"/>
    </source>
</evidence>
<gene>
    <name evidence="1" type="ORF">RRG08_043794</name>
</gene>